<evidence type="ECO:0000256" key="6">
    <source>
        <dbReference type="ARBA" id="ARBA00023136"/>
    </source>
</evidence>
<keyword evidence="3 8" id="KW-0812">Transmembrane</keyword>
<evidence type="ECO:0000256" key="2">
    <source>
        <dbReference type="ARBA" id="ARBA00022448"/>
    </source>
</evidence>
<feature type="domain" description="Potassium channel" evidence="10">
    <location>
        <begin position="243"/>
        <end position="294"/>
    </location>
</feature>
<dbReference type="PANTHER" id="PTHR11003:SF269">
    <property type="entry name" value="POTASSIUM CHANNEL DOMAIN-CONTAINING PROTEIN"/>
    <property type="match status" value="1"/>
</dbReference>
<keyword evidence="5 8" id="KW-0406">Ion transport</keyword>
<evidence type="ECO:0000313" key="11">
    <source>
        <dbReference type="EMBL" id="KAK6766639.1"/>
    </source>
</evidence>
<evidence type="ECO:0000256" key="8">
    <source>
        <dbReference type="RuleBase" id="RU003857"/>
    </source>
</evidence>
<evidence type="ECO:0000256" key="5">
    <source>
        <dbReference type="ARBA" id="ARBA00023065"/>
    </source>
</evidence>
<dbReference type="InterPro" id="IPR013099">
    <property type="entry name" value="K_chnl_dom"/>
</dbReference>
<dbReference type="PRINTS" id="PR01333">
    <property type="entry name" value="2POREKCHANEL"/>
</dbReference>
<feature type="domain" description="Potassium channel" evidence="10">
    <location>
        <begin position="137"/>
        <end position="202"/>
    </location>
</feature>
<keyword evidence="7 8" id="KW-0407">Ion channel</keyword>
<feature type="transmembrane region" description="Helical" evidence="9">
    <location>
        <begin position="228"/>
        <end position="253"/>
    </location>
</feature>
<evidence type="ECO:0000256" key="3">
    <source>
        <dbReference type="ARBA" id="ARBA00022692"/>
    </source>
</evidence>
<feature type="domain" description="Potassium channel" evidence="10">
    <location>
        <begin position="441"/>
        <end position="507"/>
    </location>
</feature>
<feature type="transmembrane region" description="Helical" evidence="9">
    <location>
        <begin position="544"/>
        <end position="563"/>
    </location>
</feature>
<evidence type="ECO:0000256" key="1">
    <source>
        <dbReference type="ARBA" id="ARBA00004141"/>
    </source>
</evidence>
<dbReference type="InterPro" id="IPR003280">
    <property type="entry name" value="2pore_dom_K_chnl"/>
</dbReference>
<evidence type="ECO:0000313" key="12">
    <source>
        <dbReference type="Proteomes" id="UP001303046"/>
    </source>
</evidence>
<dbReference type="Gene3D" id="1.10.287.70">
    <property type="match status" value="2"/>
</dbReference>
<gene>
    <name evidence="11" type="primary">Necator_chrX.g26285</name>
    <name evidence="11" type="ORF">RB195_026119</name>
</gene>
<keyword evidence="4 9" id="KW-1133">Transmembrane helix</keyword>
<keyword evidence="12" id="KW-1185">Reference proteome</keyword>
<comment type="caution">
    <text evidence="11">The sequence shown here is derived from an EMBL/GenBank/DDBJ whole genome shotgun (WGS) entry which is preliminary data.</text>
</comment>
<feature type="transmembrane region" description="Helical" evidence="9">
    <location>
        <begin position="470"/>
        <end position="492"/>
    </location>
</feature>
<feature type="domain" description="Potassium channel" evidence="10">
    <location>
        <begin position="556"/>
        <end position="598"/>
    </location>
</feature>
<reference evidence="11 12" key="1">
    <citation type="submission" date="2023-08" db="EMBL/GenBank/DDBJ databases">
        <title>A Necator americanus chromosomal reference genome.</title>
        <authorList>
            <person name="Ilik V."/>
            <person name="Petrzelkova K.J."/>
            <person name="Pardy F."/>
            <person name="Fuh T."/>
            <person name="Niatou-Singa F.S."/>
            <person name="Gouil Q."/>
            <person name="Baker L."/>
            <person name="Ritchie M.E."/>
            <person name="Jex A.R."/>
            <person name="Gazzola D."/>
            <person name="Li H."/>
            <person name="Toshio Fujiwara R."/>
            <person name="Zhan B."/>
            <person name="Aroian R.V."/>
            <person name="Pafco B."/>
            <person name="Schwarz E.M."/>
        </authorList>
    </citation>
    <scope>NUCLEOTIDE SEQUENCE [LARGE SCALE GENOMIC DNA]</scope>
    <source>
        <strain evidence="11 12">Aroian</strain>
        <tissue evidence="11">Whole animal</tissue>
    </source>
</reference>
<dbReference type="Pfam" id="PF07885">
    <property type="entry name" value="Ion_trans_2"/>
    <property type="match status" value="4"/>
</dbReference>
<evidence type="ECO:0000256" key="4">
    <source>
        <dbReference type="ARBA" id="ARBA00022989"/>
    </source>
</evidence>
<evidence type="ECO:0000259" key="10">
    <source>
        <dbReference type="Pfam" id="PF07885"/>
    </source>
</evidence>
<keyword evidence="6 9" id="KW-0472">Membrane</keyword>
<name>A0ABR1EVF3_NECAM</name>
<feature type="transmembrane region" description="Helical" evidence="9">
    <location>
        <begin position="182"/>
        <end position="207"/>
    </location>
</feature>
<protein>
    <recommendedName>
        <fullName evidence="10">Potassium channel domain-containing protein</fullName>
    </recommendedName>
</protein>
<dbReference type="SUPFAM" id="SSF81324">
    <property type="entry name" value="Voltage-gated potassium channels"/>
    <property type="match status" value="4"/>
</dbReference>
<dbReference type="Proteomes" id="UP001303046">
    <property type="component" value="Unassembled WGS sequence"/>
</dbReference>
<proteinExistence type="inferred from homology"/>
<dbReference type="PANTHER" id="PTHR11003">
    <property type="entry name" value="POTASSIUM CHANNEL, SUBFAMILY K"/>
    <property type="match status" value="1"/>
</dbReference>
<organism evidence="11 12">
    <name type="scientific">Necator americanus</name>
    <name type="common">Human hookworm</name>
    <dbReference type="NCBI Taxonomy" id="51031"/>
    <lineage>
        <taxon>Eukaryota</taxon>
        <taxon>Metazoa</taxon>
        <taxon>Ecdysozoa</taxon>
        <taxon>Nematoda</taxon>
        <taxon>Chromadorea</taxon>
        <taxon>Rhabditida</taxon>
        <taxon>Rhabditina</taxon>
        <taxon>Rhabditomorpha</taxon>
        <taxon>Strongyloidea</taxon>
        <taxon>Ancylostomatidae</taxon>
        <taxon>Bunostominae</taxon>
        <taxon>Necator</taxon>
    </lineage>
</organism>
<evidence type="ECO:0000256" key="7">
    <source>
        <dbReference type="ARBA" id="ARBA00023303"/>
    </source>
</evidence>
<dbReference type="EMBL" id="JAVFWL010000006">
    <property type="protein sequence ID" value="KAK6766639.1"/>
    <property type="molecule type" value="Genomic_DNA"/>
</dbReference>
<evidence type="ECO:0000256" key="9">
    <source>
        <dbReference type="SAM" id="Phobius"/>
    </source>
</evidence>
<comment type="subcellular location">
    <subcellularLocation>
        <location evidence="1">Membrane</location>
        <topology evidence="1">Multi-pass membrane protein</topology>
    </subcellularLocation>
</comment>
<keyword evidence="2 8" id="KW-0813">Transport</keyword>
<sequence length="651" mass="74472">MATWKTVDDFYEHSHVACVRVDDLNQYGISKNQKGVSYYLNYSLLLLDRHIGLRHLFLLSILTVYSLLGGYYLWYFESNGEAEAVPARKAGLENKMLEIAQRYKNMNSNLTNEEKSELLKKDYLELLNTDGLYKWSTYYKSDHDDHWKWTFGSSFFYSTNVYTTVGYGSIAPETLAAKCFTVLYGTLFCPITWIIVRDIGQLALVYMTTVYARLKLRFMKIDEKSDQVFMLPIWICVSICGLIMFIGTIWVYYYDAMSGPPGSGLDWFLSMYFTFQTFTTIGLGDVMPNNIPFDPVICSVFFFTLPMLKVMNRICYLSMENGVYGAFEVLSNRIQANCCKQAEPASQIEVAMKPGDQKQADELDFTNQLTIQSIATFMKSNADVYGGRLGRVYPIRVKYLNGKVLDIAKKLKENSSWNISRIFQEFKTDYKDLLAFDNVYKWSAYYRTDVQYKWNPWSATFFAMNLYTTVGYGTIAAETTIGIAVVILYTLLFCPVTMVISRDLGQFGLVYLTKLYGFIKFRYTSTIEKAKLHADDLIILPIKYGWIAMFGFLGITTIFLYYYDGLTGPDVGLSWWECFYFSVQTYTTAGFGDIMPINVTPEWVNNFTIHSLAAMASSSADVFGGNLGRVDLRTDDLLPVQDPIRKPSNAA</sequence>
<feature type="transmembrane region" description="Helical" evidence="9">
    <location>
        <begin position="504"/>
        <end position="523"/>
    </location>
</feature>
<feature type="transmembrane region" description="Helical" evidence="9">
    <location>
        <begin position="56"/>
        <end position="74"/>
    </location>
</feature>
<comment type="similarity">
    <text evidence="8">Belongs to the two pore domain potassium channel (TC 1.A.1.8) family.</text>
</comment>
<accession>A0ABR1EVF3</accession>